<comment type="caution">
    <text evidence="1">The sequence shown here is derived from an EMBL/GenBank/DDBJ whole genome shotgun (WGS) entry which is preliminary data.</text>
</comment>
<organism evidence="1 2">
    <name type="scientific">Paracraurococcus ruber</name>
    <dbReference type="NCBI Taxonomy" id="77675"/>
    <lineage>
        <taxon>Bacteria</taxon>
        <taxon>Pseudomonadati</taxon>
        <taxon>Pseudomonadota</taxon>
        <taxon>Alphaproteobacteria</taxon>
        <taxon>Acetobacterales</taxon>
        <taxon>Roseomonadaceae</taxon>
        <taxon>Paracraurococcus</taxon>
    </lineage>
</organism>
<accession>A0ABS1D6C1</accession>
<proteinExistence type="predicted"/>
<protein>
    <submittedName>
        <fullName evidence="1">Uncharacterized protein</fullName>
    </submittedName>
</protein>
<dbReference type="Proteomes" id="UP000697995">
    <property type="component" value="Unassembled WGS sequence"/>
</dbReference>
<sequence>MDPGMTRHVVRCGDHADEGDPDEEWLVEGFASAEAAQEYARRFVRAQIEDLRREARSPEDLADMYRRWGEYAVTKGFDAEAWVAHCIANPATRRQETDYAALEPRP</sequence>
<gene>
    <name evidence="1" type="ORF">CKO45_28030</name>
</gene>
<reference evidence="1 2" key="1">
    <citation type="journal article" date="2020" name="Microorganisms">
        <title>Osmotic Adaptation and Compatible Solute Biosynthesis of Phototrophic Bacteria as Revealed from Genome Analyses.</title>
        <authorList>
            <person name="Imhoff J.F."/>
            <person name="Rahn T."/>
            <person name="Kunzel S."/>
            <person name="Keller A."/>
            <person name="Neulinger S.C."/>
        </authorList>
    </citation>
    <scope>NUCLEOTIDE SEQUENCE [LARGE SCALE GENOMIC DNA]</scope>
    <source>
        <strain evidence="1 2">DSM 15382</strain>
    </source>
</reference>
<evidence type="ECO:0000313" key="2">
    <source>
        <dbReference type="Proteomes" id="UP000697995"/>
    </source>
</evidence>
<keyword evidence="2" id="KW-1185">Reference proteome</keyword>
<name>A0ABS1D6C1_9PROT</name>
<evidence type="ECO:0000313" key="1">
    <source>
        <dbReference type="EMBL" id="MBK1662043.1"/>
    </source>
</evidence>
<dbReference type="EMBL" id="NRSG01000434">
    <property type="protein sequence ID" value="MBK1662043.1"/>
    <property type="molecule type" value="Genomic_DNA"/>
</dbReference>